<dbReference type="PANTHER" id="PTHR42796">
    <property type="entry name" value="FUMARYLACETOACETATE HYDROLASE DOMAIN-CONTAINING PROTEIN 2A-RELATED"/>
    <property type="match status" value="1"/>
</dbReference>
<dbReference type="InterPro" id="IPR051121">
    <property type="entry name" value="FAH"/>
</dbReference>
<evidence type="ECO:0000256" key="2">
    <source>
        <dbReference type="ARBA" id="ARBA00022723"/>
    </source>
</evidence>
<proteinExistence type="inferred from homology"/>
<organism evidence="4 5">
    <name type="scientific">Cellulomonas persica</name>
    <dbReference type="NCBI Taxonomy" id="76861"/>
    <lineage>
        <taxon>Bacteria</taxon>
        <taxon>Bacillati</taxon>
        <taxon>Actinomycetota</taxon>
        <taxon>Actinomycetes</taxon>
        <taxon>Micrococcales</taxon>
        <taxon>Cellulomonadaceae</taxon>
        <taxon>Cellulomonas</taxon>
    </lineage>
</organism>
<dbReference type="GO" id="GO:0019752">
    <property type="term" value="P:carboxylic acid metabolic process"/>
    <property type="evidence" value="ECO:0007669"/>
    <property type="project" value="UniProtKB-ARBA"/>
</dbReference>
<dbReference type="Proteomes" id="UP000321386">
    <property type="component" value="Unassembled WGS sequence"/>
</dbReference>
<evidence type="ECO:0000256" key="1">
    <source>
        <dbReference type="ARBA" id="ARBA00010211"/>
    </source>
</evidence>
<dbReference type="GO" id="GO:0046872">
    <property type="term" value="F:metal ion binding"/>
    <property type="evidence" value="ECO:0007669"/>
    <property type="project" value="UniProtKB-KW"/>
</dbReference>
<dbReference type="PANTHER" id="PTHR42796:SF4">
    <property type="entry name" value="FUMARYLACETOACETATE HYDROLASE DOMAIN-CONTAINING PROTEIN 2A"/>
    <property type="match status" value="1"/>
</dbReference>
<reference evidence="4 5" key="1">
    <citation type="submission" date="2019-07" db="EMBL/GenBank/DDBJ databases">
        <title>Whole genome shotgun sequence of Cellulomonas persica NBRC 101101.</title>
        <authorList>
            <person name="Hosoyama A."/>
            <person name="Uohara A."/>
            <person name="Ohji S."/>
            <person name="Ichikawa N."/>
        </authorList>
    </citation>
    <scope>NUCLEOTIDE SEQUENCE [LARGE SCALE GENOMIC DNA]</scope>
    <source>
        <strain evidence="4 5">NBRC 101101</strain>
    </source>
</reference>
<keyword evidence="4" id="KW-0413">Isomerase</keyword>
<sequence length="289" mass="30744">MRLATLRVADASSTGAGTGTGHRTVAVRIDDEVAVELGAPDVGALLADPGWRGRAATTDGPRHALADLAPHAWAPPVLRPSKVVCVGLNYRHHILEMGRELPIHPTLFAKYPEALIGPYDPIVLPAHAADAVDWEGEVAVVVGTRARRLDETAAREAIAGHAVLNDVTMRDYQYRTAQWLQGKTFEATTPFGPWLTVDDDGALAGELRTLVDDEQVQHTAVEDMVFGPAALVAYISQIVTLHPGDVIATGTPGGVGHARTPPRYLRPGHTLTTTVTGLGELRNAVVAEV</sequence>
<dbReference type="FunFam" id="3.90.850.10:FF:000002">
    <property type="entry name" value="2-hydroxyhepta-2,4-diene-1,7-dioate isomerase"/>
    <property type="match status" value="1"/>
</dbReference>
<keyword evidence="2" id="KW-0479">Metal-binding</keyword>
<dbReference type="EMBL" id="BJUA01000009">
    <property type="protein sequence ID" value="GEK18274.1"/>
    <property type="molecule type" value="Genomic_DNA"/>
</dbReference>
<name>A0A510UUB5_9CELL</name>
<dbReference type="SUPFAM" id="SSF56529">
    <property type="entry name" value="FAH"/>
    <property type="match status" value="1"/>
</dbReference>
<accession>A0A510UUB5</accession>
<feature type="domain" description="Fumarylacetoacetase-like C-terminal" evidence="3">
    <location>
        <begin position="82"/>
        <end position="286"/>
    </location>
</feature>
<evidence type="ECO:0000259" key="3">
    <source>
        <dbReference type="Pfam" id="PF01557"/>
    </source>
</evidence>
<dbReference type="GO" id="GO:0016853">
    <property type="term" value="F:isomerase activity"/>
    <property type="evidence" value="ECO:0007669"/>
    <property type="project" value="UniProtKB-KW"/>
</dbReference>
<dbReference type="Pfam" id="PF01557">
    <property type="entry name" value="FAA_hydrolase"/>
    <property type="match status" value="1"/>
</dbReference>
<comment type="similarity">
    <text evidence="1">Belongs to the FAH family.</text>
</comment>
<dbReference type="InterPro" id="IPR011234">
    <property type="entry name" value="Fumarylacetoacetase-like_C"/>
</dbReference>
<gene>
    <name evidence="4" type="ORF">CPE01_20070</name>
</gene>
<evidence type="ECO:0000313" key="5">
    <source>
        <dbReference type="Proteomes" id="UP000321386"/>
    </source>
</evidence>
<protein>
    <submittedName>
        <fullName evidence="4">2-hydroxyhepta-2,4-diene-1,7-dioate isomerase</fullName>
    </submittedName>
</protein>
<comment type="caution">
    <text evidence="4">The sequence shown here is derived from an EMBL/GenBank/DDBJ whole genome shotgun (WGS) entry which is preliminary data.</text>
</comment>
<keyword evidence="5" id="KW-1185">Reference proteome</keyword>
<dbReference type="Gene3D" id="3.90.850.10">
    <property type="entry name" value="Fumarylacetoacetase-like, C-terminal domain"/>
    <property type="match status" value="1"/>
</dbReference>
<evidence type="ECO:0000313" key="4">
    <source>
        <dbReference type="EMBL" id="GEK18274.1"/>
    </source>
</evidence>
<dbReference type="InterPro" id="IPR036663">
    <property type="entry name" value="Fumarylacetoacetase_C_sf"/>
</dbReference>
<dbReference type="AlphaFoldDB" id="A0A510UUB5"/>
<dbReference type="RefSeq" id="WP_246783858.1">
    <property type="nucleotide sequence ID" value="NZ_BJUA01000009.1"/>
</dbReference>